<accession>A0A914EGI6</accession>
<dbReference type="WBParaSite" id="ACRNAN_scaffold7934.g29134.t1">
    <property type="protein sequence ID" value="ACRNAN_scaffold7934.g29134.t1"/>
    <property type="gene ID" value="ACRNAN_scaffold7934.g29134"/>
</dbReference>
<dbReference type="InterPro" id="IPR036388">
    <property type="entry name" value="WH-like_DNA-bd_sf"/>
</dbReference>
<dbReference type="Pfam" id="PF21517">
    <property type="entry name" value="HTH_Tnp_Tc3_2_like"/>
    <property type="match status" value="1"/>
</dbReference>
<feature type="domain" description="Transposable element Tc3 transposase-like DNA-binding HTH" evidence="2">
    <location>
        <begin position="155"/>
        <end position="193"/>
    </location>
</feature>
<dbReference type="Pfam" id="PF13358">
    <property type="entry name" value="DDE_3"/>
    <property type="match status" value="1"/>
</dbReference>
<evidence type="ECO:0000259" key="1">
    <source>
        <dbReference type="Pfam" id="PF13358"/>
    </source>
</evidence>
<dbReference type="InterPro" id="IPR048703">
    <property type="entry name" value="Tnp_Tc3-like_HTH"/>
</dbReference>
<proteinExistence type="predicted"/>
<organism evidence="3 4">
    <name type="scientific">Acrobeloides nanus</name>
    <dbReference type="NCBI Taxonomy" id="290746"/>
    <lineage>
        <taxon>Eukaryota</taxon>
        <taxon>Metazoa</taxon>
        <taxon>Ecdysozoa</taxon>
        <taxon>Nematoda</taxon>
        <taxon>Chromadorea</taxon>
        <taxon>Rhabditida</taxon>
        <taxon>Tylenchina</taxon>
        <taxon>Cephalobomorpha</taxon>
        <taxon>Cephaloboidea</taxon>
        <taxon>Cephalobidae</taxon>
        <taxon>Acrobeloides</taxon>
    </lineage>
</organism>
<reference evidence="4" key="1">
    <citation type="submission" date="2022-11" db="UniProtKB">
        <authorList>
            <consortium name="WormBaseParasite"/>
        </authorList>
    </citation>
    <scope>IDENTIFICATION</scope>
</reference>
<feature type="domain" description="Tc1-like transposase DDE" evidence="1">
    <location>
        <begin position="232"/>
        <end position="381"/>
    </location>
</feature>
<dbReference type="InterPro" id="IPR036397">
    <property type="entry name" value="RNaseH_sf"/>
</dbReference>
<protein>
    <submittedName>
        <fullName evidence="4">Transposase</fullName>
    </submittedName>
</protein>
<dbReference type="Gene3D" id="3.30.420.10">
    <property type="entry name" value="Ribonuclease H-like superfamily/Ribonuclease H"/>
    <property type="match status" value="1"/>
</dbReference>
<name>A0A914EGI6_9BILA</name>
<keyword evidence="3" id="KW-1185">Reference proteome</keyword>
<dbReference type="PANTHER" id="PTHR23022:SF129">
    <property type="entry name" value="TRANSPOSABLE ELEMENT TC3 TRANSPOSASE"/>
    <property type="match status" value="1"/>
</dbReference>
<dbReference type="Gene3D" id="1.10.10.60">
    <property type="entry name" value="Homeodomain-like"/>
    <property type="match status" value="1"/>
</dbReference>
<dbReference type="PANTHER" id="PTHR23022">
    <property type="entry name" value="TRANSPOSABLE ELEMENT-RELATED"/>
    <property type="match status" value="1"/>
</dbReference>
<dbReference type="NCBIfam" id="NF033545">
    <property type="entry name" value="transpos_IS630"/>
    <property type="match status" value="1"/>
</dbReference>
<evidence type="ECO:0000259" key="2">
    <source>
        <dbReference type="Pfam" id="PF21517"/>
    </source>
</evidence>
<dbReference type="AlphaFoldDB" id="A0A914EGI6"/>
<evidence type="ECO:0000313" key="4">
    <source>
        <dbReference type="WBParaSite" id="ACRNAN_scaffold7934.g29134.t1"/>
    </source>
</evidence>
<dbReference type="Proteomes" id="UP000887540">
    <property type="component" value="Unplaced"/>
</dbReference>
<dbReference type="InterPro" id="IPR047655">
    <property type="entry name" value="Transpos_IS630-like"/>
</dbReference>
<dbReference type="GO" id="GO:0003676">
    <property type="term" value="F:nucleic acid binding"/>
    <property type="evidence" value="ECO:0007669"/>
    <property type="project" value="InterPro"/>
</dbReference>
<dbReference type="InterPro" id="IPR052338">
    <property type="entry name" value="Transposase_5"/>
</dbReference>
<sequence length="420" mass="49557">MMIWRRNRTYTIYLHKVCKRTTERIRFTCIKSNSGVRPVLLCSSDEVRIKIKPVFENSFTLIEYVKGIINATDLYELLCDLDSKEERGRALFPEYLSQDEVLDGLARAFHQQGLSCRRIQQLMGRSKTVINNFLRDPANYGTRKSTGRPSKVSDRDKRQIIRKASNSVASCGSIKKDLGLQVSSETVRRVIQKNPNIRRQRLKKAPAIRRENRRKRVDFARRNVRKDWFEDIWSDEKKWNLDGPDGVKYYWHDLRKEPRYFSRRGHGGGSVMVWAAFTSTGRVKLAFVPKRMNSAQYQFVLRRCLLPFYRRNPNRQLEFMQDNAPIHVSRSSRAWFMRHNIRLLEWPANSPDLNPMENLWGILVRRVYAENKQYQSVGELKQAIVRAWHEIDQETIDNLILSMDNRIFQVIQRNGGPIDY</sequence>
<evidence type="ECO:0000313" key="3">
    <source>
        <dbReference type="Proteomes" id="UP000887540"/>
    </source>
</evidence>
<dbReference type="InterPro" id="IPR038717">
    <property type="entry name" value="Tc1-like_DDE_dom"/>
</dbReference>
<dbReference type="Gene3D" id="1.10.10.10">
    <property type="entry name" value="Winged helix-like DNA-binding domain superfamily/Winged helix DNA-binding domain"/>
    <property type="match status" value="1"/>
</dbReference>